<sequence>MVQIRSSYFPFLKTKGLPNLKLYSLTILSSLSSHRPPLSFLSGGGATTREPAGAGRLRSFFVGQQLDEAVRQRYRDSEAASACSSPSFLRRAAVADTSSNPQLQPTPTSSQAH</sequence>
<organism evidence="2 3">
    <name type="scientific">Solanum tuberosum</name>
    <name type="common">Potato</name>
    <dbReference type="NCBI Taxonomy" id="4113"/>
    <lineage>
        <taxon>Eukaryota</taxon>
        <taxon>Viridiplantae</taxon>
        <taxon>Streptophyta</taxon>
        <taxon>Embryophyta</taxon>
        <taxon>Tracheophyta</taxon>
        <taxon>Spermatophyta</taxon>
        <taxon>Magnoliopsida</taxon>
        <taxon>eudicotyledons</taxon>
        <taxon>Gunneridae</taxon>
        <taxon>Pentapetalae</taxon>
        <taxon>asterids</taxon>
        <taxon>lamiids</taxon>
        <taxon>Solanales</taxon>
        <taxon>Solanaceae</taxon>
        <taxon>Solanoideae</taxon>
        <taxon>Solaneae</taxon>
        <taxon>Solanum</taxon>
    </lineage>
</organism>
<dbReference type="Proteomes" id="UP000826656">
    <property type="component" value="Unassembled WGS sequence"/>
</dbReference>
<proteinExistence type="predicted"/>
<evidence type="ECO:0000313" key="2">
    <source>
        <dbReference type="EMBL" id="KAH0778703.1"/>
    </source>
</evidence>
<evidence type="ECO:0000256" key="1">
    <source>
        <dbReference type="SAM" id="MobiDB-lite"/>
    </source>
</evidence>
<dbReference type="EMBL" id="JAIVGD010000002">
    <property type="protein sequence ID" value="KAH0778703.1"/>
    <property type="molecule type" value="Genomic_DNA"/>
</dbReference>
<feature type="compositionally biased region" description="Polar residues" evidence="1">
    <location>
        <begin position="96"/>
        <end position="113"/>
    </location>
</feature>
<accession>A0ABQ7WD92</accession>
<evidence type="ECO:0000313" key="3">
    <source>
        <dbReference type="Proteomes" id="UP000826656"/>
    </source>
</evidence>
<keyword evidence="3" id="KW-1185">Reference proteome</keyword>
<feature type="region of interest" description="Disordered" evidence="1">
    <location>
        <begin position="93"/>
        <end position="113"/>
    </location>
</feature>
<name>A0ABQ7WD92_SOLTU</name>
<comment type="caution">
    <text evidence="2">The sequence shown here is derived from an EMBL/GenBank/DDBJ whole genome shotgun (WGS) entry which is preliminary data.</text>
</comment>
<gene>
    <name evidence="2" type="ORF">KY290_005130</name>
</gene>
<protein>
    <submittedName>
        <fullName evidence="2">Uncharacterized protein</fullName>
    </submittedName>
</protein>
<reference evidence="2 3" key="1">
    <citation type="journal article" date="2021" name="bioRxiv">
        <title>Chromosome-scale and haplotype-resolved genome assembly of a tetraploid potato cultivar.</title>
        <authorList>
            <person name="Sun H."/>
            <person name="Jiao W.-B."/>
            <person name="Krause K."/>
            <person name="Campoy J.A."/>
            <person name="Goel M."/>
            <person name="Folz-Donahue K."/>
            <person name="Kukat C."/>
            <person name="Huettel B."/>
            <person name="Schneeberger K."/>
        </authorList>
    </citation>
    <scope>NUCLEOTIDE SEQUENCE [LARGE SCALE GENOMIC DNA]</scope>
    <source>
        <strain evidence="2">SolTubOtavaFocal</strain>
        <tissue evidence="2">Leaves</tissue>
    </source>
</reference>